<reference evidence="2 3" key="1">
    <citation type="submission" date="2024-05" db="EMBL/GenBank/DDBJ databases">
        <title>Genome sequencing and assembly of Indian major carp, Cirrhinus mrigala (Hamilton, 1822).</title>
        <authorList>
            <person name="Mohindra V."/>
            <person name="Chowdhury L.M."/>
            <person name="Lal K."/>
            <person name="Jena J.K."/>
        </authorList>
    </citation>
    <scope>NUCLEOTIDE SEQUENCE [LARGE SCALE GENOMIC DNA]</scope>
    <source>
        <strain evidence="2">CM1030</strain>
        <tissue evidence="2">Blood</tissue>
    </source>
</reference>
<sequence>MCLRPHICVCKPGSKGKSCEQTTVPPSSHPTGPLNGHTNGGLPNGGHANGYPNGHNVIPQRPIPQQIFPQGQGQVPLPLPSTNIGHLTLSMKPSQNGPIPYQP</sequence>
<dbReference type="AlphaFoldDB" id="A0ABD0PA29"/>
<dbReference type="Proteomes" id="UP001529510">
    <property type="component" value="Unassembled WGS sequence"/>
</dbReference>
<evidence type="ECO:0000313" key="3">
    <source>
        <dbReference type="Proteomes" id="UP001529510"/>
    </source>
</evidence>
<gene>
    <name evidence="2" type="ORF">M9458_034519</name>
</gene>
<feature type="region of interest" description="Disordered" evidence="1">
    <location>
        <begin position="13"/>
        <end position="103"/>
    </location>
</feature>
<dbReference type="EMBL" id="JAMKFB020000017">
    <property type="protein sequence ID" value="KAL0169923.1"/>
    <property type="molecule type" value="Genomic_DNA"/>
</dbReference>
<feature type="non-terminal residue" evidence="2">
    <location>
        <position position="103"/>
    </location>
</feature>
<feature type="compositionally biased region" description="Polar residues" evidence="1">
    <location>
        <begin position="81"/>
        <end position="97"/>
    </location>
</feature>
<feature type="compositionally biased region" description="Gly residues" evidence="1">
    <location>
        <begin position="38"/>
        <end position="48"/>
    </location>
</feature>
<proteinExistence type="predicted"/>
<protein>
    <recommendedName>
        <fullName evidence="4">EGF-like domain-containing protein</fullName>
    </recommendedName>
</protein>
<organism evidence="2 3">
    <name type="scientific">Cirrhinus mrigala</name>
    <name type="common">Mrigala</name>
    <dbReference type="NCBI Taxonomy" id="683832"/>
    <lineage>
        <taxon>Eukaryota</taxon>
        <taxon>Metazoa</taxon>
        <taxon>Chordata</taxon>
        <taxon>Craniata</taxon>
        <taxon>Vertebrata</taxon>
        <taxon>Euteleostomi</taxon>
        <taxon>Actinopterygii</taxon>
        <taxon>Neopterygii</taxon>
        <taxon>Teleostei</taxon>
        <taxon>Ostariophysi</taxon>
        <taxon>Cypriniformes</taxon>
        <taxon>Cyprinidae</taxon>
        <taxon>Labeoninae</taxon>
        <taxon>Labeonini</taxon>
        <taxon>Cirrhinus</taxon>
    </lineage>
</organism>
<name>A0ABD0PA29_CIRMR</name>
<evidence type="ECO:0000313" key="2">
    <source>
        <dbReference type="EMBL" id="KAL0169923.1"/>
    </source>
</evidence>
<evidence type="ECO:0008006" key="4">
    <source>
        <dbReference type="Google" id="ProtNLM"/>
    </source>
</evidence>
<evidence type="ECO:0000256" key="1">
    <source>
        <dbReference type="SAM" id="MobiDB-lite"/>
    </source>
</evidence>
<comment type="caution">
    <text evidence="2">The sequence shown here is derived from an EMBL/GenBank/DDBJ whole genome shotgun (WGS) entry which is preliminary data.</text>
</comment>
<accession>A0ABD0PA29</accession>
<feature type="compositionally biased region" description="Low complexity" evidence="1">
    <location>
        <begin position="57"/>
        <end position="76"/>
    </location>
</feature>
<keyword evidence="3" id="KW-1185">Reference proteome</keyword>
<feature type="compositionally biased region" description="Polar residues" evidence="1">
    <location>
        <begin position="19"/>
        <end position="30"/>
    </location>
</feature>